<evidence type="ECO:0000313" key="2">
    <source>
        <dbReference type="Proteomes" id="UP000281553"/>
    </source>
</evidence>
<dbReference type="EMBL" id="UYRU01098350">
    <property type="protein sequence ID" value="VDN40343.1"/>
    <property type="molecule type" value="Genomic_DNA"/>
</dbReference>
<sequence>MKVTESVGDLRTRAALRTSLTASEAINYGLFLPAQGSKKGKFLANERPIADYPALYRNKKNTPVDNTQSNSPDSGLGQEICWLEYQITIAGKDKEDCNCHFWHISRHQSVIPNPWWCTTLGLRVSLKVERHDGVPLAIDERSPMKGRFLDHS</sequence>
<protein>
    <submittedName>
        <fullName evidence="1">Uncharacterized protein</fullName>
    </submittedName>
</protein>
<accession>A0A3P7NSU6</accession>
<dbReference type="OrthoDB" id="445896at2759"/>
<dbReference type="AlphaFoldDB" id="A0A3P7NSU6"/>
<evidence type="ECO:0000313" key="1">
    <source>
        <dbReference type="EMBL" id="VDN40343.1"/>
    </source>
</evidence>
<gene>
    <name evidence="1" type="ORF">DILT_LOCUS18218</name>
</gene>
<reference evidence="1 2" key="1">
    <citation type="submission" date="2018-11" db="EMBL/GenBank/DDBJ databases">
        <authorList>
            <consortium name="Pathogen Informatics"/>
        </authorList>
    </citation>
    <scope>NUCLEOTIDE SEQUENCE [LARGE SCALE GENOMIC DNA]</scope>
</reference>
<name>A0A3P7NSU6_DIBLA</name>
<proteinExistence type="predicted"/>
<keyword evidence="2" id="KW-1185">Reference proteome</keyword>
<organism evidence="1 2">
    <name type="scientific">Dibothriocephalus latus</name>
    <name type="common">Fish tapeworm</name>
    <name type="synonym">Diphyllobothrium latum</name>
    <dbReference type="NCBI Taxonomy" id="60516"/>
    <lineage>
        <taxon>Eukaryota</taxon>
        <taxon>Metazoa</taxon>
        <taxon>Spiralia</taxon>
        <taxon>Lophotrochozoa</taxon>
        <taxon>Platyhelminthes</taxon>
        <taxon>Cestoda</taxon>
        <taxon>Eucestoda</taxon>
        <taxon>Diphyllobothriidea</taxon>
        <taxon>Diphyllobothriidae</taxon>
        <taxon>Dibothriocephalus</taxon>
    </lineage>
</organism>
<dbReference type="Proteomes" id="UP000281553">
    <property type="component" value="Unassembled WGS sequence"/>
</dbReference>